<protein>
    <submittedName>
        <fullName evidence="1">Uncharacterized protein</fullName>
    </submittedName>
</protein>
<accession>A0ABY3A9A5</accession>
<reference evidence="1 2" key="1">
    <citation type="submission" date="2019-06" db="EMBL/GenBank/DDBJ databases">
        <title>A large-scale integrated study on North Sea by COGITO (Coastal Microbe Genomic &amp; Taxonomic Observatory).</title>
        <authorList>
            <person name="Teeling H."/>
        </authorList>
    </citation>
    <scope>NUCLEOTIDE SEQUENCE [LARGE SCALE GENOMIC DNA]</scope>
    <source>
        <strain evidence="1 2">MAR_2009_79</strain>
    </source>
</reference>
<organism evidence="1 2">
    <name type="scientific">Arenibacter algicola</name>
    <dbReference type="NCBI Taxonomy" id="616991"/>
    <lineage>
        <taxon>Bacteria</taxon>
        <taxon>Pseudomonadati</taxon>
        <taxon>Bacteroidota</taxon>
        <taxon>Flavobacteriia</taxon>
        <taxon>Flavobacteriales</taxon>
        <taxon>Flavobacteriaceae</taxon>
        <taxon>Arenibacter</taxon>
    </lineage>
</organism>
<dbReference type="RefSeq" id="WP_142188997.1">
    <property type="nucleotide sequence ID" value="NZ_VHIF01000001.1"/>
</dbReference>
<keyword evidence="2" id="KW-1185">Reference proteome</keyword>
<evidence type="ECO:0000313" key="2">
    <source>
        <dbReference type="Proteomes" id="UP000315363"/>
    </source>
</evidence>
<name>A0ABY3A9A5_9FLAO</name>
<comment type="caution">
    <text evidence="1">The sequence shown here is derived from an EMBL/GenBank/DDBJ whole genome shotgun (WGS) entry which is preliminary data.</text>
</comment>
<gene>
    <name evidence="1" type="ORF">GQ41_1534</name>
</gene>
<dbReference type="EMBL" id="VHIF01000001">
    <property type="protein sequence ID" value="TQO36945.1"/>
    <property type="molecule type" value="Genomic_DNA"/>
</dbReference>
<proteinExistence type="predicted"/>
<sequence>MKTLDNLRSRLIDQIMVTKNEKLLAAIESILNSTEIDNQLTLDSDHIEMLMMSEMDIENDNLISESDLRKEDSEWMD</sequence>
<dbReference type="Proteomes" id="UP000315363">
    <property type="component" value="Unassembled WGS sequence"/>
</dbReference>
<evidence type="ECO:0000313" key="1">
    <source>
        <dbReference type="EMBL" id="TQO36945.1"/>
    </source>
</evidence>